<accession>A0ABW5ZQV5</accession>
<gene>
    <name evidence="1" type="ORF">ACFS29_01360</name>
</gene>
<evidence type="ECO:0000313" key="2">
    <source>
        <dbReference type="Proteomes" id="UP001597548"/>
    </source>
</evidence>
<protein>
    <recommendedName>
        <fullName evidence="3">Mor transcription activator family protein</fullName>
    </recommendedName>
</protein>
<evidence type="ECO:0008006" key="3">
    <source>
        <dbReference type="Google" id="ProtNLM"/>
    </source>
</evidence>
<organism evidence="1 2">
    <name type="scientific">Psychroserpens luteus</name>
    <dbReference type="NCBI Taxonomy" id="1434066"/>
    <lineage>
        <taxon>Bacteria</taxon>
        <taxon>Pseudomonadati</taxon>
        <taxon>Bacteroidota</taxon>
        <taxon>Flavobacteriia</taxon>
        <taxon>Flavobacteriales</taxon>
        <taxon>Flavobacteriaceae</taxon>
        <taxon>Psychroserpens</taxon>
    </lineage>
</organism>
<dbReference type="Proteomes" id="UP001597548">
    <property type="component" value="Unassembled WGS sequence"/>
</dbReference>
<name>A0ABW5ZQV5_9FLAO</name>
<sequence length="92" mass="10873">MKTNLSDVKLVIENYTSQSKLSEMEVLDKLKDYYFNKEVNKNLKLYKKGKKKVSDITKDLKISPRKFYAILEAKNIVHKKYDKEIKKVDQNG</sequence>
<dbReference type="RefSeq" id="WP_194507353.1">
    <property type="nucleotide sequence ID" value="NZ_JADILU010000002.1"/>
</dbReference>
<dbReference type="EMBL" id="JBHUOS010000001">
    <property type="protein sequence ID" value="MFD2914271.1"/>
    <property type="molecule type" value="Genomic_DNA"/>
</dbReference>
<proteinExistence type="predicted"/>
<reference evidence="2" key="1">
    <citation type="journal article" date="2019" name="Int. J. Syst. Evol. Microbiol.">
        <title>The Global Catalogue of Microorganisms (GCM) 10K type strain sequencing project: providing services to taxonomists for standard genome sequencing and annotation.</title>
        <authorList>
            <consortium name="The Broad Institute Genomics Platform"/>
            <consortium name="The Broad Institute Genome Sequencing Center for Infectious Disease"/>
            <person name="Wu L."/>
            <person name="Ma J."/>
        </authorList>
    </citation>
    <scope>NUCLEOTIDE SEQUENCE [LARGE SCALE GENOMIC DNA]</scope>
    <source>
        <strain evidence="2">KCTC 32514</strain>
    </source>
</reference>
<keyword evidence="2" id="KW-1185">Reference proteome</keyword>
<comment type="caution">
    <text evidence="1">The sequence shown here is derived from an EMBL/GenBank/DDBJ whole genome shotgun (WGS) entry which is preliminary data.</text>
</comment>
<dbReference type="Gene3D" id="1.10.10.60">
    <property type="entry name" value="Homeodomain-like"/>
    <property type="match status" value="1"/>
</dbReference>
<evidence type="ECO:0000313" key="1">
    <source>
        <dbReference type="EMBL" id="MFD2914271.1"/>
    </source>
</evidence>